<dbReference type="EMBL" id="CP006019">
    <property type="protein sequence ID" value="AIF69522.1"/>
    <property type="molecule type" value="Genomic_DNA"/>
</dbReference>
<keyword evidence="5 7" id="KW-1133">Transmembrane helix</keyword>
<feature type="transmembrane region" description="Helical" evidence="7">
    <location>
        <begin position="189"/>
        <end position="210"/>
    </location>
</feature>
<keyword evidence="6 7" id="KW-0472">Membrane</keyword>
<proteinExistence type="inferred from homology"/>
<evidence type="ECO:0000313" key="8">
    <source>
        <dbReference type="EMBL" id="AIF69522.1"/>
    </source>
</evidence>
<dbReference type="PANTHER" id="PTHR33508">
    <property type="entry name" value="UPF0056 MEMBRANE PROTEIN YHCE"/>
    <property type="match status" value="1"/>
</dbReference>
<dbReference type="KEGG" id="ppac:PAP_05605"/>
<dbReference type="Proteomes" id="UP000027981">
    <property type="component" value="Chromosome"/>
</dbReference>
<dbReference type="InterPro" id="IPR002771">
    <property type="entry name" value="Multi_antbiot-R_MarC"/>
</dbReference>
<feature type="transmembrane region" description="Helical" evidence="7">
    <location>
        <begin position="48"/>
        <end position="70"/>
    </location>
</feature>
<dbReference type="AlphaFoldDB" id="A0A075LU77"/>
<dbReference type="PANTHER" id="PTHR33508:SF1">
    <property type="entry name" value="UPF0056 MEMBRANE PROTEIN YHCE"/>
    <property type="match status" value="1"/>
</dbReference>
<keyword evidence="3" id="KW-1003">Cell membrane</keyword>
<reference evidence="8 9" key="2">
    <citation type="journal article" date="2015" name="Genome Announc.">
        <title>Complete Genome Sequence of Hyperthermophilic Piezophilic Archaeon Palaeococcus pacificus DY20341T, Isolated from Deep-Sea Hydrothermal Sediments.</title>
        <authorList>
            <person name="Zeng X."/>
            <person name="Jebbar M."/>
            <person name="Shao Z."/>
        </authorList>
    </citation>
    <scope>NUCLEOTIDE SEQUENCE [LARGE SCALE GENOMIC DNA]</scope>
    <source>
        <strain evidence="8 9">DY20341</strain>
    </source>
</reference>
<evidence type="ECO:0000256" key="1">
    <source>
        <dbReference type="ARBA" id="ARBA00004651"/>
    </source>
</evidence>
<comment type="caution">
    <text evidence="7">Lacks conserved residue(s) required for the propagation of feature annotation.</text>
</comment>
<protein>
    <recommendedName>
        <fullName evidence="7">UPF0056 membrane protein</fullName>
    </recommendedName>
</protein>
<feature type="transmembrane region" description="Helical" evidence="7">
    <location>
        <begin position="118"/>
        <end position="141"/>
    </location>
</feature>
<accession>A0A075LU77</accession>
<evidence type="ECO:0000313" key="9">
    <source>
        <dbReference type="Proteomes" id="UP000027981"/>
    </source>
</evidence>
<dbReference type="NCBIfam" id="TIGR00427">
    <property type="entry name" value="NAAT family transporter"/>
    <property type="match status" value="1"/>
</dbReference>
<feature type="transmembrane region" description="Helical" evidence="7">
    <location>
        <begin position="147"/>
        <end position="168"/>
    </location>
</feature>
<gene>
    <name evidence="8" type="ORF">PAP_05605</name>
</gene>
<evidence type="ECO:0000256" key="5">
    <source>
        <dbReference type="ARBA" id="ARBA00022989"/>
    </source>
</evidence>
<feature type="transmembrane region" description="Helical" evidence="7">
    <location>
        <begin position="12"/>
        <end position="36"/>
    </location>
</feature>
<reference evidence="9" key="1">
    <citation type="submission" date="2013-06" db="EMBL/GenBank/DDBJ databases">
        <title>Complete Genome Sequence of Hyperthermophilic Palaeococcus pacificus DY20341T, Isolated from a Deep-Sea Hydrothermal Sediments.</title>
        <authorList>
            <person name="Zeng X."/>
            <person name="Shao Z."/>
        </authorList>
    </citation>
    <scope>NUCLEOTIDE SEQUENCE [LARGE SCALE GENOMIC DNA]</scope>
    <source>
        <strain evidence="9">DY20341</strain>
    </source>
</reference>
<comment type="subcellular location">
    <subcellularLocation>
        <location evidence="1 7">Cell membrane</location>
        <topology evidence="1 7">Multi-pass membrane protein</topology>
    </subcellularLocation>
</comment>
<evidence type="ECO:0000256" key="6">
    <source>
        <dbReference type="ARBA" id="ARBA00023136"/>
    </source>
</evidence>
<dbReference type="STRING" id="1343739.PAP_05605"/>
<comment type="similarity">
    <text evidence="2 7">Belongs to the UPF0056 (MarC) family.</text>
</comment>
<keyword evidence="4 7" id="KW-0812">Transmembrane</keyword>
<dbReference type="HOGENOM" id="CLU_079909_1_0_2"/>
<sequence>MNVGIVKSFLYMYAGLFAITNSIGAVPVFLSVTHGISLRERIEVARKVGTTVVVTLTVFALIGQWIFSFFGSSVDAFSIAGGILLFKMALEMLSGEISKVKMGDVEEEEAEMITLEDIAIIPLGIPLISGPGAITTVMLYMAKNQAVLERALVLVTIFLIGLTTYFVLLSADRIEKTLGNVGIKVLTRMMGLILASMAIQMIINGIKSAFGI</sequence>
<evidence type="ECO:0000256" key="2">
    <source>
        <dbReference type="ARBA" id="ARBA00009784"/>
    </source>
</evidence>
<evidence type="ECO:0000256" key="7">
    <source>
        <dbReference type="RuleBase" id="RU362048"/>
    </source>
</evidence>
<evidence type="ECO:0000256" key="3">
    <source>
        <dbReference type="ARBA" id="ARBA00022475"/>
    </source>
</evidence>
<evidence type="ECO:0000256" key="4">
    <source>
        <dbReference type="ARBA" id="ARBA00022692"/>
    </source>
</evidence>
<dbReference type="eggNOG" id="arCOG01997">
    <property type="taxonomic scope" value="Archaea"/>
</dbReference>
<keyword evidence="9" id="KW-1185">Reference proteome</keyword>
<name>A0A075LU77_9EURY</name>
<dbReference type="GO" id="GO:0005886">
    <property type="term" value="C:plasma membrane"/>
    <property type="evidence" value="ECO:0007669"/>
    <property type="project" value="UniProtKB-SubCell"/>
</dbReference>
<dbReference type="Pfam" id="PF01914">
    <property type="entry name" value="MarC"/>
    <property type="match status" value="1"/>
</dbReference>
<organism evidence="8 9">
    <name type="scientific">Palaeococcus pacificus DY20341</name>
    <dbReference type="NCBI Taxonomy" id="1343739"/>
    <lineage>
        <taxon>Archaea</taxon>
        <taxon>Methanobacteriati</taxon>
        <taxon>Methanobacteriota</taxon>
        <taxon>Thermococci</taxon>
        <taxon>Thermococcales</taxon>
        <taxon>Thermococcaceae</taxon>
        <taxon>Palaeococcus</taxon>
    </lineage>
</organism>